<reference evidence="3" key="1">
    <citation type="journal article" date="2020" name="Microbiol. Resour. Announc.">
        <title>Complete Genome Sequence of Adlercreutzia sp. Strain 8CFCBH1, a Potent Producer of Equol, Isolated from Healthy Japanese Feces.</title>
        <authorList>
            <person name="Ogata Y."/>
            <person name="Sakamoto M."/>
            <person name="Ohkuma M."/>
            <person name="Hattori M."/>
            <person name="Suda W."/>
        </authorList>
    </citation>
    <scope>NUCLEOTIDE SEQUENCE [LARGE SCALE GENOMIC DNA]</scope>
    <source>
        <strain evidence="3">8CFCBH1</strain>
    </source>
</reference>
<dbReference type="AlphaFoldDB" id="A0A6F8SLY6"/>
<protein>
    <recommendedName>
        <fullName evidence="1">Glycosyl transferase family 1 domain-containing protein</fullName>
    </recommendedName>
</protein>
<proteinExistence type="predicted"/>
<accession>A0A6F8SLY6</accession>
<dbReference type="Proteomes" id="UP000501727">
    <property type="component" value="Chromosome"/>
</dbReference>
<dbReference type="KEGG" id="ahat:ADCFC_16940"/>
<evidence type="ECO:0000313" key="2">
    <source>
        <dbReference type="EMBL" id="BCA89075.1"/>
    </source>
</evidence>
<dbReference type="SUPFAM" id="SSF53756">
    <property type="entry name" value="UDP-Glycosyltransferase/glycogen phosphorylase"/>
    <property type="match status" value="1"/>
</dbReference>
<sequence length="222" mass="24910">MYFETKGMAAQVEAVGLRNTRLFPNCRQRPESPWFPKSNSGMLKVVFFSLVDDSKGADLVLEAAYRTPGVEYHIYGSLSERFEEKFRNTVSGLSNVIYHGVFNAVECDVYAELHNYDVHVLPTRWRGEGVPGILVESKIAAVPSVVSDFGFNAEIVENDVSGVVLRENTVDGLVEAIEMLDGNRTLLDSLKRGAKESAEDFFPERFLGQILSDIHKWEERGE</sequence>
<organism evidence="2 3">
    <name type="scientific">Adlercreutzia hattorii</name>
    <dbReference type="NCBI Taxonomy" id="2707299"/>
    <lineage>
        <taxon>Bacteria</taxon>
        <taxon>Bacillati</taxon>
        <taxon>Actinomycetota</taxon>
        <taxon>Coriobacteriia</taxon>
        <taxon>Eggerthellales</taxon>
        <taxon>Eggerthellaceae</taxon>
        <taxon>Adlercreutzia</taxon>
    </lineage>
</organism>
<name>A0A6F8SLY6_9ACTN</name>
<dbReference type="PANTHER" id="PTHR12526:SF630">
    <property type="entry name" value="GLYCOSYLTRANSFERASE"/>
    <property type="match status" value="1"/>
</dbReference>
<dbReference type="EMBL" id="AP022829">
    <property type="protein sequence ID" value="BCA89075.1"/>
    <property type="molecule type" value="Genomic_DNA"/>
</dbReference>
<dbReference type="GO" id="GO:0016757">
    <property type="term" value="F:glycosyltransferase activity"/>
    <property type="evidence" value="ECO:0007669"/>
    <property type="project" value="InterPro"/>
</dbReference>
<evidence type="ECO:0000313" key="3">
    <source>
        <dbReference type="Proteomes" id="UP000501727"/>
    </source>
</evidence>
<dbReference type="Gene3D" id="3.40.50.2000">
    <property type="entry name" value="Glycogen Phosphorylase B"/>
    <property type="match status" value="1"/>
</dbReference>
<reference evidence="3" key="2">
    <citation type="submission" date="2020-03" db="EMBL/GenBank/DDBJ databases">
        <title>Complete Genome Sequence of Adlercreutzia sp. strain 8CFCBH1 Producing Equol, Isolated from Healthy Japanese Feces.</title>
        <authorList>
            <person name="Ogata Y."/>
            <person name="Sakamoto M."/>
            <person name="Ohkuma M."/>
            <person name="Hattori M."/>
            <person name="Suda W."/>
        </authorList>
    </citation>
    <scope>NUCLEOTIDE SEQUENCE [LARGE SCALE GENOMIC DNA]</scope>
    <source>
        <strain evidence="3">8CFCBH1</strain>
    </source>
</reference>
<dbReference type="PANTHER" id="PTHR12526">
    <property type="entry name" value="GLYCOSYLTRANSFERASE"/>
    <property type="match status" value="1"/>
</dbReference>
<dbReference type="InterPro" id="IPR001296">
    <property type="entry name" value="Glyco_trans_1"/>
</dbReference>
<dbReference type="Pfam" id="PF00534">
    <property type="entry name" value="Glycos_transf_1"/>
    <property type="match status" value="1"/>
</dbReference>
<gene>
    <name evidence="2" type="ORF">ADCFC_15720</name>
</gene>
<evidence type="ECO:0000259" key="1">
    <source>
        <dbReference type="Pfam" id="PF00534"/>
    </source>
</evidence>
<keyword evidence="3" id="KW-1185">Reference proteome</keyword>
<feature type="domain" description="Glycosyl transferase family 1" evidence="1">
    <location>
        <begin position="32"/>
        <end position="195"/>
    </location>
</feature>